<proteinExistence type="predicted"/>
<protein>
    <submittedName>
        <fullName evidence="1">Uncharacterized protein</fullName>
    </submittedName>
</protein>
<dbReference type="EMBL" id="NBSK02000004">
    <property type="protein sequence ID" value="KAJ0210521.1"/>
    <property type="molecule type" value="Genomic_DNA"/>
</dbReference>
<gene>
    <name evidence="1" type="ORF">LSAT_V11C400165170</name>
</gene>
<dbReference type="PANTHER" id="PTHR31704:SF37">
    <property type="entry name" value="HEAT SHOCK PROTEIN"/>
    <property type="match status" value="1"/>
</dbReference>
<evidence type="ECO:0000313" key="2">
    <source>
        <dbReference type="Proteomes" id="UP000235145"/>
    </source>
</evidence>
<comment type="caution">
    <text evidence="1">The sequence shown here is derived from an EMBL/GenBank/DDBJ whole genome shotgun (WGS) entry which is preliminary data.</text>
</comment>
<keyword evidence="2" id="KW-1185">Reference proteome</keyword>
<name>A0A9R1VTV2_LACSA</name>
<dbReference type="AlphaFoldDB" id="A0A9R1VTV2"/>
<dbReference type="Proteomes" id="UP000235145">
    <property type="component" value="Unassembled WGS sequence"/>
</dbReference>
<accession>A0A9R1VTV2</accession>
<reference evidence="1 2" key="1">
    <citation type="journal article" date="2017" name="Nat. Commun.">
        <title>Genome assembly with in vitro proximity ligation data and whole-genome triplication in lettuce.</title>
        <authorList>
            <person name="Reyes-Chin-Wo S."/>
            <person name="Wang Z."/>
            <person name="Yang X."/>
            <person name="Kozik A."/>
            <person name="Arikit S."/>
            <person name="Song C."/>
            <person name="Xia L."/>
            <person name="Froenicke L."/>
            <person name="Lavelle D.O."/>
            <person name="Truco M.J."/>
            <person name="Xia R."/>
            <person name="Zhu S."/>
            <person name="Xu C."/>
            <person name="Xu H."/>
            <person name="Xu X."/>
            <person name="Cox K."/>
            <person name="Korf I."/>
            <person name="Meyers B.C."/>
            <person name="Michelmore R.W."/>
        </authorList>
    </citation>
    <scope>NUCLEOTIDE SEQUENCE [LARGE SCALE GENOMIC DNA]</scope>
    <source>
        <strain evidence="2">cv. Salinas</strain>
        <tissue evidence="1">Seedlings</tissue>
    </source>
</reference>
<organism evidence="1 2">
    <name type="scientific">Lactuca sativa</name>
    <name type="common">Garden lettuce</name>
    <dbReference type="NCBI Taxonomy" id="4236"/>
    <lineage>
        <taxon>Eukaryota</taxon>
        <taxon>Viridiplantae</taxon>
        <taxon>Streptophyta</taxon>
        <taxon>Embryophyta</taxon>
        <taxon>Tracheophyta</taxon>
        <taxon>Spermatophyta</taxon>
        <taxon>Magnoliopsida</taxon>
        <taxon>eudicotyledons</taxon>
        <taxon>Gunneridae</taxon>
        <taxon>Pentapetalae</taxon>
        <taxon>asterids</taxon>
        <taxon>campanulids</taxon>
        <taxon>Asterales</taxon>
        <taxon>Asteraceae</taxon>
        <taxon>Cichorioideae</taxon>
        <taxon>Cichorieae</taxon>
        <taxon>Lactucinae</taxon>
        <taxon>Lactuca</taxon>
    </lineage>
</organism>
<evidence type="ECO:0000313" key="1">
    <source>
        <dbReference type="EMBL" id="KAJ0210521.1"/>
    </source>
</evidence>
<sequence length="97" mass="11415">MDTVNVHDAGIDTPKLKVTNRFNWDLHTFKGSLEECMNELKTGIEGILISIRSLKDLDRNQKKNKWDIMWKEFKYYDRLTRLETGISIDPMRNIISA</sequence>
<dbReference type="PANTHER" id="PTHR31704">
    <property type="entry name" value="MYB/SANT-LIKE DNA-BINDING DOMAIN PROTEIN-RELATED"/>
    <property type="match status" value="1"/>
</dbReference>